<evidence type="ECO:0000313" key="10">
    <source>
        <dbReference type="Proteomes" id="UP000013026"/>
    </source>
</evidence>
<feature type="transmembrane region" description="Helical" evidence="5">
    <location>
        <begin position="78"/>
        <end position="98"/>
    </location>
</feature>
<feature type="domain" description="O-antigen ligase-related" evidence="6">
    <location>
        <begin position="166"/>
        <end position="312"/>
    </location>
</feature>
<feature type="transmembrane region" description="Helical" evidence="5">
    <location>
        <begin position="33"/>
        <end position="50"/>
    </location>
</feature>
<comment type="subcellular location">
    <subcellularLocation>
        <location evidence="1">Membrane</location>
        <topology evidence="1">Multi-pass membrane protein</topology>
    </subcellularLocation>
</comment>
<evidence type="ECO:0000259" key="6">
    <source>
        <dbReference type="Pfam" id="PF04932"/>
    </source>
</evidence>
<reference evidence="8" key="2">
    <citation type="submission" date="2013-04" db="EMBL/GenBank/DDBJ databases">
        <title>Non-Hybrid, Finished Microbial Genome Assemblies from Long-Read SMRT Sequencing Data.</title>
        <authorList>
            <person name="Klammer A."/>
            <person name="Drake J."/>
            <person name="Heiner C."/>
            <person name="Clum A."/>
            <person name="Copeland A."/>
            <person name="Huddleston J."/>
            <person name="Eichler E."/>
            <person name="Turner S.W."/>
        </authorList>
    </citation>
    <scope>NUCLEOTIDE SEQUENCE</scope>
    <source>
        <strain evidence="8">DSM 1279</strain>
    </source>
</reference>
<dbReference type="EMBL" id="CP001743">
    <property type="protein sequence ID" value="ADD27660.1"/>
    <property type="molecule type" value="Genomic_DNA"/>
</dbReference>
<dbReference type="OrthoDB" id="25255at2"/>
<feature type="transmembrane region" description="Helical" evidence="5">
    <location>
        <begin position="163"/>
        <end position="191"/>
    </location>
</feature>
<keyword evidence="9" id="KW-1185">Reference proteome</keyword>
<name>D3PQ34_MEIRD</name>
<evidence type="ECO:0000256" key="1">
    <source>
        <dbReference type="ARBA" id="ARBA00004141"/>
    </source>
</evidence>
<feature type="transmembrane region" description="Helical" evidence="5">
    <location>
        <begin position="336"/>
        <end position="361"/>
    </location>
</feature>
<dbReference type="KEGG" id="mrb:Mrub_0895"/>
<dbReference type="AlphaFoldDB" id="D3PQ34"/>
<evidence type="ECO:0000313" key="8">
    <source>
        <dbReference type="EMBL" id="AGK04125.1"/>
    </source>
</evidence>
<keyword evidence="2 5" id="KW-0812">Transmembrane</keyword>
<reference evidence="8 10" key="3">
    <citation type="submission" date="2013-04" db="EMBL/GenBank/DDBJ databases">
        <authorList>
            <person name="Chin J."/>
            <person name="Alexander D.H."/>
            <person name="Marks P."/>
            <person name="Korlach J."/>
            <person name="Clum A."/>
            <person name="Copeland A."/>
        </authorList>
    </citation>
    <scope>NUCLEOTIDE SEQUENCE [LARGE SCALE GENOMIC DNA]</scope>
    <source>
        <strain evidence="10">ATCC 35948 / DSM 1279 / VKM B-1258 / 21</strain>
        <strain evidence="8">DSM 1279</strain>
    </source>
</reference>
<dbReference type="InterPro" id="IPR051533">
    <property type="entry name" value="WaaL-like"/>
</dbReference>
<evidence type="ECO:0000313" key="9">
    <source>
        <dbReference type="Proteomes" id="UP000006655"/>
    </source>
</evidence>
<keyword evidence="3 5" id="KW-1133">Transmembrane helix</keyword>
<reference evidence="7 9" key="1">
    <citation type="journal article" date="2010" name="Stand. Genomic Sci.">
        <title>Complete genome sequence of Meiothermus ruber type strain (21).</title>
        <authorList>
            <person name="Tindall B.J."/>
            <person name="Sikorski J."/>
            <person name="Lucas S."/>
            <person name="Goltsman E."/>
            <person name="Copeland A."/>
            <person name="Glavina Del Rio T."/>
            <person name="Nolan M."/>
            <person name="Tice H."/>
            <person name="Cheng J.F."/>
            <person name="Han C."/>
            <person name="Pitluck S."/>
            <person name="Liolios K."/>
            <person name="Ivanova N."/>
            <person name="Mavromatis K."/>
            <person name="Ovchinnikova G."/>
            <person name="Pati A."/>
            <person name="Fahnrich R."/>
            <person name="Goodwin L."/>
            <person name="Chen A."/>
            <person name="Palaniappan K."/>
            <person name="Land M."/>
            <person name="Hauser L."/>
            <person name="Chang Y.J."/>
            <person name="Jeffries C.D."/>
            <person name="Rohde M."/>
            <person name="Goker M."/>
            <person name="Woyke T."/>
            <person name="Bristow J."/>
            <person name="Eisen J.A."/>
            <person name="Markowitz V."/>
            <person name="Hugenholtz P."/>
            <person name="Kyrpides N.C."/>
            <person name="Klenk H.P."/>
            <person name="Lapidus A."/>
        </authorList>
    </citation>
    <scope>NUCLEOTIDE SEQUENCE [LARGE SCALE GENOMIC DNA]</scope>
    <source>
        <strain evidence="9">ATCC 35948 / DSM 1279 / VKM B-1258 / 21</strain>
        <strain evidence="7">DSM 1279</strain>
    </source>
</reference>
<sequence length="545" mass="60393">MAKHHRILFVFVAATLFACLAWLWQAVFSHYDAAPAGLIGLVLICVALVLPKIPLALWAWWGLGLLTVFWSLTPGNTLVLGLWELAYLAAFAAGTWLAGLVGLNIALLGYGLLTTLTLAWMGLVMYFSGSSHYVAGAQALVLIPLAMMWLFRSRWPILSGILLTGALYLALMSGARAVYLPLVFIVLLMVWRLWREGIPLRQIMLVCALVAAAIVSLDTALPFSPIQNALGLKATLSRQAQDLGAEGSIGSRLQMWDQTLKIALQHPMGTGNGSFRDTLAAYLQYPGILFSNAHNYYLETAATGGWLRLLLLLVILVWALWHGWNSPAWPWALGAAGLWTTLAFDVTGMYPSVMMLAFASLGAVHSQIKIPLVSAGSRSIRFGWMVSVAGLIATIGLAAWWYWPCKHNCAVSRYLGYRPAVLNELERIPEAQQNKLLSEAERLNPKSLWVYRIRLERARAPEEKMQLLQQIIEVFPLANPIYYLQLAELATDLNQPSKAIQVLELGLSRFPPDFKGYQSGNFFGALTPSYETWRTKAPELLERLK</sequence>
<gene>
    <name evidence="7" type="ordered locus">Mrub_0895</name>
    <name evidence="8" type="ORF">K649_04115</name>
</gene>
<dbReference type="PANTHER" id="PTHR37422">
    <property type="entry name" value="TEICHURONIC ACID BIOSYNTHESIS PROTEIN TUAE"/>
    <property type="match status" value="1"/>
</dbReference>
<proteinExistence type="predicted"/>
<dbReference type="PROSITE" id="PS51257">
    <property type="entry name" value="PROKAR_LIPOPROTEIN"/>
    <property type="match status" value="1"/>
</dbReference>
<evidence type="ECO:0000256" key="5">
    <source>
        <dbReference type="SAM" id="Phobius"/>
    </source>
</evidence>
<dbReference type="Proteomes" id="UP000006655">
    <property type="component" value="Chromosome"/>
</dbReference>
<keyword evidence="4 5" id="KW-0472">Membrane</keyword>
<evidence type="ECO:0000256" key="2">
    <source>
        <dbReference type="ARBA" id="ARBA00022692"/>
    </source>
</evidence>
<dbReference type="KEGG" id="mre:K649_04115"/>
<feature type="transmembrane region" description="Helical" evidence="5">
    <location>
        <begin position="382"/>
        <end position="403"/>
    </location>
</feature>
<feature type="transmembrane region" description="Helical" evidence="5">
    <location>
        <begin position="105"/>
        <end position="127"/>
    </location>
</feature>
<dbReference type="STRING" id="504728.K649_04115"/>
<feature type="transmembrane region" description="Helical" evidence="5">
    <location>
        <begin position="133"/>
        <end position="151"/>
    </location>
</feature>
<dbReference type="eggNOG" id="COG3307">
    <property type="taxonomic scope" value="Bacteria"/>
</dbReference>
<dbReference type="EMBL" id="CP005385">
    <property type="protein sequence ID" value="AGK04125.1"/>
    <property type="molecule type" value="Genomic_DNA"/>
</dbReference>
<dbReference type="PATRIC" id="fig|504728.9.peg.852"/>
<dbReference type="PANTHER" id="PTHR37422:SF13">
    <property type="entry name" value="LIPOPOLYSACCHARIDE BIOSYNTHESIS PROTEIN PA4999-RELATED"/>
    <property type="match status" value="1"/>
</dbReference>
<accession>D3PQ34</accession>
<evidence type="ECO:0000313" key="7">
    <source>
        <dbReference type="EMBL" id="ADD27660.1"/>
    </source>
</evidence>
<dbReference type="Pfam" id="PF04932">
    <property type="entry name" value="Wzy_C"/>
    <property type="match status" value="1"/>
</dbReference>
<dbReference type="InterPro" id="IPR007016">
    <property type="entry name" value="O-antigen_ligase-rel_domated"/>
</dbReference>
<dbReference type="GO" id="GO:0016020">
    <property type="term" value="C:membrane"/>
    <property type="evidence" value="ECO:0007669"/>
    <property type="project" value="UniProtKB-SubCell"/>
</dbReference>
<organism evidence="8 10">
    <name type="scientific">Meiothermus ruber (strain ATCC 35948 / DSM 1279 / VKM B-1258 / 21)</name>
    <name type="common">Thermus ruber</name>
    <dbReference type="NCBI Taxonomy" id="504728"/>
    <lineage>
        <taxon>Bacteria</taxon>
        <taxon>Thermotogati</taxon>
        <taxon>Deinococcota</taxon>
        <taxon>Deinococci</taxon>
        <taxon>Thermales</taxon>
        <taxon>Thermaceae</taxon>
        <taxon>Meiothermus</taxon>
    </lineage>
</organism>
<evidence type="ECO:0000256" key="4">
    <source>
        <dbReference type="ARBA" id="ARBA00023136"/>
    </source>
</evidence>
<protein>
    <submittedName>
        <fullName evidence="8">O-antigen polymerase</fullName>
    </submittedName>
</protein>
<feature type="transmembrane region" description="Helical" evidence="5">
    <location>
        <begin position="306"/>
        <end position="324"/>
    </location>
</feature>
<feature type="transmembrane region" description="Helical" evidence="5">
    <location>
        <begin position="7"/>
        <end position="27"/>
    </location>
</feature>
<evidence type="ECO:0000256" key="3">
    <source>
        <dbReference type="ARBA" id="ARBA00022989"/>
    </source>
</evidence>
<dbReference type="Proteomes" id="UP000013026">
    <property type="component" value="Chromosome"/>
</dbReference>